<evidence type="ECO:0000259" key="8">
    <source>
        <dbReference type="Pfam" id="PF03895"/>
    </source>
</evidence>
<dbReference type="Pfam" id="PF03895">
    <property type="entry name" value="YadA_anchor"/>
    <property type="match status" value="1"/>
</dbReference>
<dbReference type="RefSeq" id="WP_171589539.1">
    <property type="nucleotide sequence ID" value="NZ_JABGBO010000028.1"/>
</dbReference>
<evidence type="ECO:0000313" key="10">
    <source>
        <dbReference type="Proteomes" id="UP000541421"/>
    </source>
</evidence>
<comment type="subcellular location">
    <subcellularLocation>
        <location evidence="2">Cell outer membrane</location>
    </subcellularLocation>
    <subcellularLocation>
        <location evidence="1">Cell surface</location>
    </subcellularLocation>
</comment>
<keyword evidence="7" id="KW-0998">Cell outer membrane</keyword>
<dbReference type="Proteomes" id="UP000541421">
    <property type="component" value="Unassembled WGS sequence"/>
</dbReference>
<comment type="caution">
    <text evidence="9">The sequence shown here is derived from an EMBL/GenBank/DDBJ whole genome shotgun (WGS) entry which is preliminary data.</text>
</comment>
<feature type="non-terminal residue" evidence="9">
    <location>
        <position position="211"/>
    </location>
</feature>
<sequence length="211" mass="21744">GIGGTGKTTINEAINEVRQTAGATTVKAGKNIKVTPDTEGAKVYTVSMEENLEVETVKATKNIQVGNVNITNEGDPQYHGDMNNVMNVSGIDGQPTVITGVADGIGPNDAVNMNQLSRLAGQVGEVDRKVEKYKRNANAGTATAIAIASLPQAADAGANMLSLAGGSYDGETATAIGFSRRSDNGKFIIKANGSFNSRGKVGVGVGVGFQW</sequence>
<dbReference type="AlphaFoldDB" id="A0A7Y4LDT4"/>
<evidence type="ECO:0000256" key="3">
    <source>
        <dbReference type="ARBA" id="ARBA00022452"/>
    </source>
</evidence>
<evidence type="ECO:0000256" key="1">
    <source>
        <dbReference type="ARBA" id="ARBA00004241"/>
    </source>
</evidence>
<dbReference type="InterPro" id="IPR011049">
    <property type="entry name" value="Serralysin-like_metalloprot_C"/>
</dbReference>
<keyword evidence="4" id="KW-0812">Transmembrane</keyword>
<evidence type="ECO:0000256" key="4">
    <source>
        <dbReference type="ARBA" id="ARBA00022692"/>
    </source>
</evidence>
<dbReference type="SUPFAM" id="SSF101967">
    <property type="entry name" value="Adhesin YadA, collagen-binding domain"/>
    <property type="match status" value="1"/>
</dbReference>
<keyword evidence="10" id="KW-1185">Reference proteome</keyword>
<dbReference type="GO" id="GO:0009986">
    <property type="term" value="C:cell surface"/>
    <property type="evidence" value="ECO:0007669"/>
    <property type="project" value="UniProtKB-SubCell"/>
</dbReference>
<evidence type="ECO:0000256" key="6">
    <source>
        <dbReference type="ARBA" id="ARBA00023136"/>
    </source>
</evidence>
<dbReference type="GO" id="GO:0009279">
    <property type="term" value="C:cell outer membrane"/>
    <property type="evidence" value="ECO:0007669"/>
    <property type="project" value="UniProtKB-SubCell"/>
</dbReference>
<dbReference type="InterPro" id="IPR045584">
    <property type="entry name" value="Pilin-like"/>
</dbReference>
<name>A0A7Y4LDT4_9BURK</name>
<proteinExistence type="predicted"/>
<evidence type="ECO:0000256" key="2">
    <source>
        <dbReference type="ARBA" id="ARBA00004442"/>
    </source>
</evidence>
<dbReference type="EMBL" id="JABGBO010000028">
    <property type="protein sequence ID" value="NOL50556.1"/>
    <property type="molecule type" value="Genomic_DNA"/>
</dbReference>
<evidence type="ECO:0000313" key="9">
    <source>
        <dbReference type="EMBL" id="NOL50556.1"/>
    </source>
</evidence>
<reference evidence="9 10" key="1">
    <citation type="submission" date="2020-05" db="EMBL/GenBank/DDBJ databases">
        <authorList>
            <person name="Niu N."/>
        </authorList>
    </citation>
    <scope>NUCLEOTIDE SEQUENCE [LARGE SCALE GENOMIC DNA]</scope>
    <source>
        <strain evidence="9 10">LMG10982</strain>
    </source>
</reference>
<protein>
    <recommendedName>
        <fullName evidence="8">Trimeric autotransporter adhesin YadA-like C-terminal membrane anchor domain-containing protein</fullName>
    </recommendedName>
</protein>
<feature type="domain" description="Trimeric autotransporter adhesin YadA-like C-terminal membrane anchor" evidence="8">
    <location>
        <begin position="151"/>
        <end position="211"/>
    </location>
</feature>
<keyword evidence="5" id="KW-0732">Signal</keyword>
<keyword evidence="6" id="KW-0472">Membrane</keyword>
<accession>A0A7Y4LDT4</accession>
<dbReference type="SUPFAM" id="SSF54523">
    <property type="entry name" value="Pili subunits"/>
    <property type="match status" value="1"/>
</dbReference>
<dbReference type="InterPro" id="IPR005594">
    <property type="entry name" value="YadA_C"/>
</dbReference>
<gene>
    <name evidence="9" type="ORF">HKX40_10550</name>
</gene>
<dbReference type="GO" id="GO:0015031">
    <property type="term" value="P:protein transport"/>
    <property type="evidence" value="ECO:0007669"/>
    <property type="project" value="UniProtKB-KW"/>
</dbReference>
<keyword evidence="3" id="KW-1134">Transmembrane beta strand</keyword>
<evidence type="ECO:0000256" key="7">
    <source>
        <dbReference type="ARBA" id="ARBA00023237"/>
    </source>
</evidence>
<evidence type="ECO:0000256" key="5">
    <source>
        <dbReference type="ARBA" id="ARBA00022729"/>
    </source>
</evidence>
<organism evidence="9 10">
    <name type="scientific">Pelistega europaea</name>
    <dbReference type="NCBI Taxonomy" id="106147"/>
    <lineage>
        <taxon>Bacteria</taxon>
        <taxon>Pseudomonadati</taxon>
        <taxon>Pseudomonadota</taxon>
        <taxon>Betaproteobacteria</taxon>
        <taxon>Burkholderiales</taxon>
        <taxon>Alcaligenaceae</taxon>
        <taxon>Pelistega</taxon>
    </lineage>
</organism>
<feature type="non-terminal residue" evidence="9">
    <location>
        <position position="1"/>
    </location>
</feature>
<dbReference type="Gene3D" id="3.30.1300.30">
    <property type="entry name" value="GSPII I/J protein-like"/>
    <property type="match status" value="1"/>
</dbReference>